<dbReference type="InterPro" id="IPR029045">
    <property type="entry name" value="ClpP/crotonase-like_dom_sf"/>
</dbReference>
<dbReference type="Proteomes" id="UP000829069">
    <property type="component" value="Plasmid p1"/>
</dbReference>
<accession>A0ABY3WEM5</accession>
<dbReference type="CDD" id="cd06558">
    <property type="entry name" value="crotonase-like"/>
    <property type="match status" value="1"/>
</dbReference>
<feature type="region of interest" description="Disordered" evidence="4">
    <location>
        <begin position="248"/>
        <end position="267"/>
    </location>
</feature>
<keyword evidence="6" id="KW-1185">Reference proteome</keyword>
<comment type="similarity">
    <text evidence="1">Belongs to the enoyl-CoA hydratase/isomerase family.</text>
</comment>
<dbReference type="PANTHER" id="PTHR11941:SF169">
    <property type="entry name" value="(7AS)-7A-METHYL-1,5-DIOXO-2,3,5,6,7,7A-HEXAHYDRO-1H-INDENE-CARBOXYL-COA HYDROLASE"/>
    <property type="match status" value="1"/>
</dbReference>
<evidence type="ECO:0000256" key="1">
    <source>
        <dbReference type="ARBA" id="ARBA00005254"/>
    </source>
</evidence>
<protein>
    <submittedName>
        <fullName evidence="5">Enoyl-CoA hydratase/isomerase family protein</fullName>
    </submittedName>
</protein>
<keyword evidence="3" id="KW-0456">Lyase</keyword>
<dbReference type="Pfam" id="PF00378">
    <property type="entry name" value="ECH_1"/>
    <property type="match status" value="1"/>
</dbReference>
<keyword evidence="2" id="KW-0443">Lipid metabolism</keyword>
<keyword evidence="5" id="KW-0614">Plasmid</keyword>
<evidence type="ECO:0000256" key="2">
    <source>
        <dbReference type="ARBA" id="ARBA00023098"/>
    </source>
</evidence>
<dbReference type="InterPro" id="IPR001753">
    <property type="entry name" value="Enoyl-CoA_hydra/iso"/>
</dbReference>
<name>A0ABY3WEM5_9MICC</name>
<organism evidence="5 6">
    <name type="scientific">Arthrobacter sulfonylureivorans</name>
    <dbReference type="NCBI Taxonomy" id="2486855"/>
    <lineage>
        <taxon>Bacteria</taxon>
        <taxon>Bacillati</taxon>
        <taxon>Actinomycetota</taxon>
        <taxon>Actinomycetes</taxon>
        <taxon>Micrococcales</taxon>
        <taxon>Micrococcaceae</taxon>
        <taxon>Arthrobacter</taxon>
    </lineage>
</organism>
<dbReference type="RefSeq" id="WP_241915569.1">
    <property type="nucleotide sequence ID" value="NZ_CP093327.1"/>
</dbReference>
<dbReference type="EMBL" id="CP093327">
    <property type="protein sequence ID" value="UNK47872.1"/>
    <property type="molecule type" value="Genomic_DNA"/>
</dbReference>
<evidence type="ECO:0000256" key="3">
    <source>
        <dbReference type="ARBA" id="ARBA00023239"/>
    </source>
</evidence>
<evidence type="ECO:0000313" key="6">
    <source>
        <dbReference type="Proteomes" id="UP000829069"/>
    </source>
</evidence>
<dbReference type="PANTHER" id="PTHR11941">
    <property type="entry name" value="ENOYL-COA HYDRATASE-RELATED"/>
    <property type="match status" value="1"/>
</dbReference>
<reference evidence="5 6" key="1">
    <citation type="submission" date="2022-03" db="EMBL/GenBank/DDBJ databases">
        <title>Isotopic signatures of nitrous oxide derived from detoxification processes.</title>
        <authorList>
            <person name="Behrendt U."/>
            <person name="Buchen C."/>
            <person name="Well R."/>
            <person name="Ulrich A."/>
            <person name="Rohe L."/>
            <person name="Kolb S."/>
            <person name="Schloter M."/>
            <person name="Horn M.A."/>
            <person name="Augustin J."/>
        </authorList>
    </citation>
    <scope>NUCLEOTIDE SEQUENCE [LARGE SCALE GENOMIC DNA]</scope>
    <source>
        <strain evidence="5 6">S4-C24</strain>
        <plasmid evidence="5 6">p1</plasmid>
    </source>
</reference>
<gene>
    <name evidence="5" type="ORF">MNQ99_18545</name>
</gene>
<evidence type="ECO:0000256" key="4">
    <source>
        <dbReference type="SAM" id="MobiDB-lite"/>
    </source>
</evidence>
<geneLocation type="plasmid" evidence="5 6">
    <name>p1</name>
</geneLocation>
<dbReference type="Gene3D" id="3.90.226.10">
    <property type="entry name" value="2-enoyl-CoA Hydratase, Chain A, domain 1"/>
    <property type="match status" value="1"/>
</dbReference>
<evidence type="ECO:0000313" key="5">
    <source>
        <dbReference type="EMBL" id="UNK47872.1"/>
    </source>
</evidence>
<proteinExistence type="inferred from homology"/>
<sequence length="267" mass="28857">MNFEINGTRKRMLHVERRADVVWLTMDHPPANALNNALLREIVAELGLVVSDDTVRGVVVTGAGNKFFTAGGDVKEFATITPAEGVARVRLGSQLKSLLGALECPLVCAVNGAAVGSGMEMAALADYCVASHTARFGMPEINHGLMPMARGIQQLVRVLGYNNAKKVLFEGSIYSAAEAEKLGLVHEIVEPEDLLGRADAWVTEMAAKPAHIFRALKRTVNQGMTMSDAELEEMTAADFESYYGTEEATSSLNTHLGRPRASAEERR</sequence>
<dbReference type="SUPFAM" id="SSF52096">
    <property type="entry name" value="ClpP/crotonase"/>
    <property type="match status" value="1"/>
</dbReference>